<accession>A0A9D4LXE1</accession>
<sequence length="52" mass="6032">MPGFLPISCRPFCYTALSYDKTRSANLNSELSFHALTYNLCQHKKILPDLRR</sequence>
<name>A0A9D4LXE1_DREPO</name>
<comment type="caution">
    <text evidence="1">The sequence shown here is derived from an EMBL/GenBank/DDBJ whole genome shotgun (WGS) entry which is preliminary data.</text>
</comment>
<keyword evidence="2" id="KW-1185">Reference proteome</keyword>
<feature type="non-terminal residue" evidence="1">
    <location>
        <position position="52"/>
    </location>
</feature>
<dbReference type="Proteomes" id="UP000828390">
    <property type="component" value="Unassembled WGS sequence"/>
</dbReference>
<reference evidence="1" key="1">
    <citation type="journal article" date="2019" name="bioRxiv">
        <title>The Genome of the Zebra Mussel, Dreissena polymorpha: A Resource for Invasive Species Research.</title>
        <authorList>
            <person name="McCartney M.A."/>
            <person name="Auch B."/>
            <person name="Kono T."/>
            <person name="Mallez S."/>
            <person name="Zhang Y."/>
            <person name="Obille A."/>
            <person name="Becker A."/>
            <person name="Abrahante J.E."/>
            <person name="Garbe J."/>
            <person name="Badalamenti J.P."/>
            <person name="Herman A."/>
            <person name="Mangelson H."/>
            <person name="Liachko I."/>
            <person name="Sullivan S."/>
            <person name="Sone E.D."/>
            <person name="Koren S."/>
            <person name="Silverstein K.A.T."/>
            <person name="Beckman K.B."/>
            <person name="Gohl D.M."/>
        </authorList>
    </citation>
    <scope>NUCLEOTIDE SEQUENCE</scope>
    <source>
        <strain evidence="1">Duluth1</strain>
        <tissue evidence="1">Whole animal</tissue>
    </source>
</reference>
<evidence type="ECO:0000313" key="2">
    <source>
        <dbReference type="Proteomes" id="UP000828390"/>
    </source>
</evidence>
<evidence type="ECO:0000313" key="1">
    <source>
        <dbReference type="EMBL" id="KAH3865654.1"/>
    </source>
</evidence>
<dbReference type="AlphaFoldDB" id="A0A9D4LXE1"/>
<protein>
    <submittedName>
        <fullName evidence="1">Uncharacterized protein</fullName>
    </submittedName>
</protein>
<reference evidence="1" key="2">
    <citation type="submission" date="2020-11" db="EMBL/GenBank/DDBJ databases">
        <authorList>
            <person name="McCartney M.A."/>
            <person name="Auch B."/>
            <person name="Kono T."/>
            <person name="Mallez S."/>
            <person name="Becker A."/>
            <person name="Gohl D.M."/>
            <person name="Silverstein K.A.T."/>
            <person name="Koren S."/>
            <person name="Bechman K.B."/>
            <person name="Herman A."/>
            <person name="Abrahante J.E."/>
            <person name="Garbe J."/>
        </authorList>
    </citation>
    <scope>NUCLEOTIDE SEQUENCE</scope>
    <source>
        <strain evidence="1">Duluth1</strain>
        <tissue evidence="1">Whole animal</tissue>
    </source>
</reference>
<organism evidence="1 2">
    <name type="scientific">Dreissena polymorpha</name>
    <name type="common">Zebra mussel</name>
    <name type="synonym">Mytilus polymorpha</name>
    <dbReference type="NCBI Taxonomy" id="45954"/>
    <lineage>
        <taxon>Eukaryota</taxon>
        <taxon>Metazoa</taxon>
        <taxon>Spiralia</taxon>
        <taxon>Lophotrochozoa</taxon>
        <taxon>Mollusca</taxon>
        <taxon>Bivalvia</taxon>
        <taxon>Autobranchia</taxon>
        <taxon>Heteroconchia</taxon>
        <taxon>Euheterodonta</taxon>
        <taxon>Imparidentia</taxon>
        <taxon>Neoheterodontei</taxon>
        <taxon>Myida</taxon>
        <taxon>Dreissenoidea</taxon>
        <taxon>Dreissenidae</taxon>
        <taxon>Dreissena</taxon>
    </lineage>
</organism>
<proteinExistence type="predicted"/>
<dbReference type="EMBL" id="JAIWYP010000002">
    <property type="protein sequence ID" value="KAH3865654.1"/>
    <property type="molecule type" value="Genomic_DNA"/>
</dbReference>
<gene>
    <name evidence="1" type="ORF">DPMN_028696</name>
</gene>